<dbReference type="PROSITE" id="PS01187">
    <property type="entry name" value="EGF_CA"/>
    <property type="match status" value="1"/>
</dbReference>
<evidence type="ECO:0000256" key="7">
    <source>
        <dbReference type="ARBA" id="ARBA00022737"/>
    </source>
</evidence>
<keyword evidence="3 14" id="KW-0245">EGF-like domain</keyword>
<dbReference type="InterPro" id="IPR009030">
    <property type="entry name" value="Growth_fac_rcpt_cys_sf"/>
</dbReference>
<dbReference type="SUPFAM" id="SSF56436">
    <property type="entry name" value="C-type lectin-like"/>
    <property type="match status" value="1"/>
</dbReference>
<evidence type="ECO:0000256" key="9">
    <source>
        <dbReference type="ARBA" id="ARBA00022989"/>
    </source>
</evidence>
<feature type="compositionally biased region" description="Low complexity" evidence="15">
    <location>
        <begin position="402"/>
        <end position="412"/>
    </location>
</feature>
<dbReference type="SUPFAM" id="SSF57184">
    <property type="entry name" value="Growth factor receptor domain"/>
    <property type="match status" value="1"/>
</dbReference>
<comment type="caution">
    <text evidence="14">Lacks conserved residue(s) required for the propagation of feature annotation.</text>
</comment>
<evidence type="ECO:0000256" key="10">
    <source>
        <dbReference type="ARBA" id="ARBA00023136"/>
    </source>
</evidence>
<evidence type="ECO:0000256" key="14">
    <source>
        <dbReference type="PROSITE-ProRule" id="PRU00076"/>
    </source>
</evidence>
<keyword evidence="5" id="KW-0732">Signal</keyword>
<dbReference type="PROSITE" id="PS50026">
    <property type="entry name" value="EGF_3"/>
    <property type="match status" value="1"/>
</dbReference>
<evidence type="ECO:0000256" key="12">
    <source>
        <dbReference type="ARBA" id="ARBA00045242"/>
    </source>
</evidence>
<name>A0A3Q1ISZ5_ANATE</name>
<keyword evidence="19" id="KW-1185">Reference proteome</keyword>
<dbReference type="GO" id="GO:0005509">
    <property type="term" value="F:calcium ion binding"/>
    <property type="evidence" value="ECO:0007669"/>
    <property type="project" value="InterPro"/>
</dbReference>
<feature type="disulfide bond" evidence="14">
    <location>
        <begin position="357"/>
        <end position="367"/>
    </location>
</feature>
<dbReference type="Ensembl" id="ENSATET00000022747.2">
    <property type="protein sequence ID" value="ENSATEP00000022379.2"/>
    <property type="gene ID" value="ENSATEG00000015523.2"/>
</dbReference>
<keyword evidence="10 16" id="KW-0472">Membrane</keyword>
<feature type="domain" description="EGF-like" evidence="17">
    <location>
        <begin position="353"/>
        <end position="388"/>
    </location>
</feature>
<dbReference type="AlphaFoldDB" id="A0A3Q1ISZ5"/>
<dbReference type="GO" id="GO:0030246">
    <property type="term" value="F:carbohydrate binding"/>
    <property type="evidence" value="ECO:0007669"/>
    <property type="project" value="UniProtKB-KW"/>
</dbReference>
<comment type="function">
    <text evidence="12">Endothelial cell receptor that plays a critical role in regulating several physiological processes including hemostasis, coagulation, fibrinolysis, inflammation, and angiogenesis. Acts as a cofactor for thrombin activation of protein C/PROC on the surface of vascular endothelial cells leading to initiation of the activated protein C anticoagulant pathway. Also accelerates the activation of the plasma carboxypeptidase B2/CPB2, which catalyzes removal of C-terminal basic amino acids from its substrates including kinins or anaphylatoxins leading to fibrinolysis inhibition. Plays critical protective roles in changing the cleavage specificity of protease-activated receptor 1/PAR1, inhibiting endothelial cell permeability and inflammation. Suppresses inflammation distinctly from its anticoagulant cofactor activity by sequestering HMGB1 thereby preventing it from engaging cellular receptors such as RAGE and contributing to the inflammatory response.</text>
</comment>
<keyword evidence="4 16" id="KW-0812">Transmembrane</keyword>
<keyword evidence="6" id="KW-0430">Lectin</keyword>
<dbReference type="GO" id="GO:0016020">
    <property type="term" value="C:membrane"/>
    <property type="evidence" value="ECO:0007669"/>
    <property type="project" value="UniProtKB-SubCell"/>
</dbReference>
<keyword evidence="7" id="KW-0677">Repeat</keyword>
<organism evidence="18 19">
    <name type="scientific">Anabas testudineus</name>
    <name type="common">Climbing perch</name>
    <name type="synonym">Anthias testudineus</name>
    <dbReference type="NCBI Taxonomy" id="64144"/>
    <lineage>
        <taxon>Eukaryota</taxon>
        <taxon>Metazoa</taxon>
        <taxon>Chordata</taxon>
        <taxon>Craniata</taxon>
        <taxon>Vertebrata</taxon>
        <taxon>Euteleostomi</taxon>
        <taxon>Actinopterygii</taxon>
        <taxon>Neopterygii</taxon>
        <taxon>Teleostei</taxon>
        <taxon>Neoteleostei</taxon>
        <taxon>Acanthomorphata</taxon>
        <taxon>Anabantaria</taxon>
        <taxon>Anabantiformes</taxon>
        <taxon>Anabantoidei</taxon>
        <taxon>Anabantidae</taxon>
        <taxon>Anabas</taxon>
    </lineage>
</organism>
<dbReference type="InterPro" id="IPR000152">
    <property type="entry name" value="EGF-type_Asp/Asn_hydroxyl_site"/>
</dbReference>
<comment type="subunit">
    <text evidence="13">Interacts with ITGAL, ITGAM and ITGB2. Interacts with thrombin/F2; this interaction switches the specificity of thrombin from a procoagulant to an anticoagulant and antifibrinolytic protease. Interacts with ANGP1 and ANGP2; these interactions significantly inhibit the generation of activated PC and TAFIa/CPB2 by the thrombin/thrombomodulin complex. Interacts with PF4; this interaction enhances generation of activated protein C. Interacts with HMGB1; this interaction inhibits HMGB1 inflammatory activity.</text>
</comment>
<evidence type="ECO:0000256" key="11">
    <source>
        <dbReference type="ARBA" id="ARBA00023157"/>
    </source>
</evidence>
<dbReference type="SUPFAM" id="SSF57196">
    <property type="entry name" value="EGF/Laminin"/>
    <property type="match status" value="1"/>
</dbReference>
<dbReference type="Pfam" id="PF09064">
    <property type="entry name" value="EGF_Tme5"/>
    <property type="match status" value="1"/>
</dbReference>
<accession>A0A3Q1ISZ5</accession>
<evidence type="ECO:0000313" key="19">
    <source>
        <dbReference type="Proteomes" id="UP000265040"/>
    </source>
</evidence>
<dbReference type="InterPro" id="IPR016187">
    <property type="entry name" value="CTDL_fold"/>
</dbReference>
<keyword evidence="8" id="KW-0325">Glycoprotein</keyword>
<dbReference type="GeneTree" id="ENSGT00940000175238"/>
<dbReference type="PROSITE" id="PS00010">
    <property type="entry name" value="ASX_HYDROXYL"/>
    <property type="match status" value="1"/>
</dbReference>
<dbReference type="Proteomes" id="UP000265040">
    <property type="component" value="Chromosome 24"/>
</dbReference>
<reference evidence="18" key="2">
    <citation type="submission" date="2025-08" db="UniProtKB">
        <authorList>
            <consortium name="Ensembl"/>
        </authorList>
    </citation>
    <scope>IDENTIFICATION</scope>
</reference>
<dbReference type="PANTHER" id="PTHR14789">
    <property type="entry name" value="CHONDROLECTIN VARIANT CHODLFDELTAE"/>
    <property type="match status" value="1"/>
</dbReference>
<evidence type="ECO:0000313" key="18">
    <source>
        <dbReference type="Ensembl" id="ENSATEP00000022379.2"/>
    </source>
</evidence>
<dbReference type="InterPro" id="IPR051505">
    <property type="entry name" value="C-type_lectin_domain"/>
</dbReference>
<dbReference type="PANTHER" id="PTHR14789:SF9">
    <property type="entry name" value="THROMBOMODULIN"/>
    <property type="match status" value="1"/>
</dbReference>
<reference evidence="18" key="1">
    <citation type="submission" date="2021-04" db="EMBL/GenBank/DDBJ databases">
        <authorList>
            <consortium name="Wellcome Sanger Institute Data Sharing"/>
        </authorList>
    </citation>
    <scope>NUCLEOTIDE SEQUENCE [LARGE SCALE GENOMIC DNA]</scope>
</reference>
<dbReference type="InterPro" id="IPR018097">
    <property type="entry name" value="EGF_Ca-bd_CS"/>
</dbReference>
<dbReference type="CDD" id="cd00054">
    <property type="entry name" value="EGF_CA"/>
    <property type="match status" value="1"/>
</dbReference>
<evidence type="ECO:0000256" key="16">
    <source>
        <dbReference type="SAM" id="Phobius"/>
    </source>
</evidence>
<evidence type="ECO:0000256" key="6">
    <source>
        <dbReference type="ARBA" id="ARBA00022734"/>
    </source>
</evidence>
<evidence type="ECO:0000256" key="2">
    <source>
        <dbReference type="ARBA" id="ARBA00019822"/>
    </source>
</evidence>
<keyword evidence="8" id="KW-0654">Proteoglycan</keyword>
<evidence type="ECO:0000256" key="1">
    <source>
        <dbReference type="ARBA" id="ARBA00004479"/>
    </source>
</evidence>
<feature type="transmembrane region" description="Helical" evidence="16">
    <location>
        <begin position="425"/>
        <end position="446"/>
    </location>
</feature>
<reference evidence="18" key="3">
    <citation type="submission" date="2025-09" db="UniProtKB">
        <authorList>
            <consortium name="Ensembl"/>
        </authorList>
    </citation>
    <scope>IDENTIFICATION</scope>
</reference>
<evidence type="ECO:0000256" key="8">
    <source>
        <dbReference type="ARBA" id="ARBA00022974"/>
    </source>
</evidence>
<evidence type="ECO:0000256" key="5">
    <source>
        <dbReference type="ARBA" id="ARBA00022729"/>
    </source>
</evidence>
<dbReference type="GO" id="GO:0004888">
    <property type="term" value="F:transmembrane signaling receptor activity"/>
    <property type="evidence" value="ECO:0007669"/>
    <property type="project" value="InterPro"/>
</dbReference>
<evidence type="ECO:0000259" key="17">
    <source>
        <dbReference type="PROSITE" id="PS50026"/>
    </source>
</evidence>
<dbReference type="InterPro" id="IPR015149">
    <property type="entry name" value="Tme5_EGF-like"/>
</dbReference>
<dbReference type="InterPro" id="IPR049883">
    <property type="entry name" value="NOTCH1_EGF-like"/>
</dbReference>
<dbReference type="SMART" id="SM00181">
    <property type="entry name" value="EGF"/>
    <property type="match status" value="5"/>
</dbReference>
<dbReference type="InterPro" id="IPR001881">
    <property type="entry name" value="EGF-like_Ca-bd_dom"/>
</dbReference>
<dbReference type="Gene3D" id="2.10.25.10">
    <property type="entry name" value="Laminin"/>
    <property type="match status" value="4"/>
</dbReference>
<evidence type="ECO:0000256" key="15">
    <source>
        <dbReference type="SAM" id="MobiDB-lite"/>
    </source>
</evidence>
<evidence type="ECO:0000256" key="4">
    <source>
        <dbReference type="ARBA" id="ARBA00022692"/>
    </source>
</evidence>
<dbReference type="InterPro" id="IPR000742">
    <property type="entry name" value="EGF"/>
</dbReference>
<proteinExistence type="predicted"/>
<feature type="region of interest" description="Disordered" evidence="15">
    <location>
        <begin position="395"/>
        <end position="415"/>
    </location>
</feature>
<evidence type="ECO:0000256" key="13">
    <source>
        <dbReference type="ARBA" id="ARBA00046453"/>
    </source>
</evidence>
<sequence length="493" mass="54764">MFRLQSHYRLWIPEHRRLYKSDPCAGDLCYEVFLKAADFSGAKKDCEESGGQLFHHNLEQAEKTLACVPRGIGGRFWLSGTNRTDPQLCSFVTVTMGGNPTLSWTPCPAKLDGFLCQYTLENHCSSLHVHGGAKVRYVTHPGCEASGSNRFPLGTIAVAETPGGKYLDSKHVCIDGSWMQAPWNCEVMKGGCEHGCNDITKTCFCPAKQILHPNNITCSKDACADCAQGCHQQGDSHECVCTAGYRQAKDRKSCVDCKREFIEEDGVCVNISICDMCEHMLCEKSNGVYGCKCRKGFRVSPHDPTMCEQHCAERDCPARCILNSDVKKEDMQQCFCPEGYIRDTRDGETICTDIDECEFMAICNHKCENVFGSFKCLCDEGYTLRNGYQCVPTEMNEEDDGSGSSPSLPTPGNTHQATVPSYIKAGSVLGITMFMLLCTGLLCFLVRNIAKRCGKFELSSLKGPDIDIYYLQQVTTDTYKRLSFDKQSKTDSQ</sequence>
<comment type="subcellular location">
    <subcellularLocation>
        <location evidence="1">Membrane</location>
        <topology evidence="1">Single-pass type I membrane protein</topology>
    </subcellularLocation>
</comment>
<keyword evidence="11 14" id="KW-1015">Disulfide bond</keyword>
<dbReference type="Pfam" id="PF07645">
    <property type="entry name" value="EGF_CA"/>
    <property type="match status" value="1"/>
</dbReference>
<protein>
    <recommendedName>
        <fullName evidence="2">Thrombomodulin</fullName>
    </recommendedName>
</protein>
<evidence type="ECO:0000256" key="3">
    <source>
        <dbReference type="ARBA" id="ARBA00022536"/>
    </source>
</evidence>
<keyword evidence="9 16" id="KW-1133">Transmembrane helix</keyword>
<dbReference type="STRING" id="64144.ENSATEP00000022379"/>
<dbReference type="SMART" id="SM00179">
    <property type="entry name" value="EGF_CA"/>
    <property type="match status" value="2"/>
</dbReference>
<dbReference type="OrthoDB" id="4062651at2759"/>
<dbReference type="InParanoid" id="A0A3Q1ISZ5"/>